<evidence type="ECO:0000313" key="2">
    <source>
        <dbReference type="Proteomes" id="UP000188543"/>
    </source>
</evidence>
<dbReference type="Proteomes" id="UP000188543">
    <property type="component" value="Unassembled WGS sequence"/>
</dbReference>
<dbReference type="EMBL" id="MUTJ01000092">
    <property type="protein sequence ID" value="ONU77791.1"/>
    <property type="molecule type" value="Genomic_DNA"/>
</dbReference>
<dbReference type="RefSeq" id="WP_077176670.1">
    <property type="nucleotide sequence ID" value="NZ_MUTB01000063.1"/>
</dbReference>
<organism evidence="1 2">
    <name type="scientific">Burkholderia cenocepacia</name>
    <dbReference type="NCBI Taxonomy" id="95486"/>
    <lineage>
        <taxon>Bacteria</taxon>
        <taxon>Pseudomonadati</taxon>
        <taxon>Pseudomonadota</taxon>
        <taxon>Betaproteobacteria</taxon>
        <taxon>Burkholderiales</taxon>
        <taxon>Burkholderiaceae</taxon>
        <taxon>Burkholderia</taxon>
        <taxon>Burkholderia cepacia complex</taxon>
    </lineage>
</organism>
<name>A0A1V2VVA5_9BURK</name>
<gene>
    <name evidence="1" type="ORF">A8E72_30875</name>
</gene>
<proteinExistence type="predicted"/>
<dbReference type="AlphaFoldDB" id="A0A1V2VVA5"/>
<protein>
    <submittedName>
        <fullName evidence="1">Uncharacterized protein</fullName>
    </submittedName>
</protein>
<evidence type="ECO:0000313" key="1">
    <source>
        <dbReference type="EMBL" id="ONU77791.1"/>
    </source>
</evidence>
<accession>A0A1V2VVA5</accession>
<comment type="caution">
    <text evidence="1">The sequence shown here is derived from an EMBL/GenBank/DDBJ whole genome shotgun (WGS) entry which is preliminary data.</text>
</comment>
<reference evidence="1 2" key="1">
    <citation type="submission" date="2016-08" db="EMBL/GenBank/DDBJ databases">
        <authorList>
            <person name="Seilhamer J.J."/>
        </authorList>
    </citation>
    <scope>NUCLEOTIDE SEQUENCE [LARGE SCALE GENOMIC DNA]</scope>
    <source>
        <strain evidence="1 2">VC14762</strain>
    </source>
</reference>
<sequence length="101" mass="10808">MSNDASGSSSYNTLVFGKPGSGMSFVQEGQHHVAFVGQSGPARSMLEDLTPTETGELMAWSEQQPRTPGGAIDMMAWPGWAAVMGRRFKEKFGVDPTAPTE</sequence>